<dbReference type="AlphaFoldDB" id="A0A7J7BYV2"/>
<accession>A0A7J7BYV2</accession>
<dbReference type="GO" id="GO:0007186">
    <property type="term" value="P:G protein-coupled receptor signaling pathway"/>
    <property type="evidence" value="ECO:0007669"/>
    <property type="project" value="InterPro"/>
</dbReference>
<evidence type="ECO:0000259" key="8">
    <source>
        <dbReference type="SMART" id="SM01224"/>
    </source>
</evidence>
<keyword evidence="10" id="KW-1185">Reference proteome</keyword>
<name>A0A7J7BYV2_TRIWF</name>
<comment type="caution">
    <text evidence="9">The sequence shown here is derived from an EMBL/GenBank/DDBJ whole genome shotgun (WGS) entry which is preliminary data.</text>
</comment>
<evidence type="ECO:0000256" key="4">
    <source>
        <dbReference type="ARBA" id="ARBA00023136"/>
    </source>
</evidence>
<reference evidence="9 10" key="1">
    <citation type="journal article" date="2020" name="Nat. Commun.">
        <title>Genome of Tripterygium wilfordii and identification of cytochrome P450 involved in triptolide biosynthesis.</title>
        <authorList>
            <person name="Tu L."/>
            <person name="Su P."/>
            <person name="Zhang Z."/>
            <person name="Gao L."/>
            <person name="Wang J."/>
            <person name="Hu T."/>
            <person name="Zhou J."/>
            <person name="Zhang Y."/>
            <person name="Zhao Y."/>
            <person name="Liu Y."/>
            <person name="Song Y."/>
            <person name="Tong Y."/>
            <person name="Lu Y."/>
            <person name="Yang J."/>
            <person name="Xu C."/>
            <person name="Jia M."/>
            <person name="Peters R.J."/>
            <person name="Huang L."/>
            <person name="Gao W."/>
        </authorList>
    </citation>
    <scope>NUCLEOTIDE SEQUENCE [LARGE SCALE GENOMIC DNA]</scope>
    <source>
        <strain evidence="10">cv. XIE 37</strain>
        <tissue evidence="9">Leaf</tissue>
    </source>
</reference>
<evidence type="ECO:0000256" key="6">
    <source>
        <dbReference type="SAM" id="Coils"/>
    </source>
</evidence>
<protein>
    <submittedName>
        <fullName evidence="9">Ammonium transporter 2</fullName>
    </submittedName>
</protein>
<evidence type="ECO:0000313" key="9">
    <source>
        <dbReference type="EMBL" id="KAF5727041.1"/>
    </source>
</evidence>
<proteinExistence type="predicted"/>
<dbReference type="FunCoup" id="A0A7J7BYV2">
    <property type="interactions" value="14"/>
</dbReference>
<dbReference type="OrthoDB" id="1934467at2759"/>
<keyword evidence="5" id="KW-0807">Transducer</keyword>
<dbReference type="Proteomes" id="UP000593562">
    <property type="component" value="Unassembled WGS sequence"/>
</dbReference>
<organism evidence="9 10">
    <name type="scientific">Tripterygium wilfordii</name>
    <name type="common">Thunder God vine</name>
    <dbReference type="NCBI Taxonomy" id="458696"/>
    <lineage>
        <taxon>Eukaryota</taxon>
        <taxon>Viridiplantae</taxon>
        <taxon>Streptophyta</taxon>
        <taxon>Embryophyta</taxon>
        <taxon>Tracheophyta</taxon>
        <taxon>Spermatophyta</taxon>
        <taxon>Magnoliopsida</taxon>
        <taxon>eudicotyledons</taxon>
        <taxon>Gunneridae</taxon>
        <taxon>Pentapetalae</taxon>
        <taxon>rosids</taxon>
        <taxon>fabids</taxon>
        <taxon>Celastrales</taxon>
        <taxon>Celastraceae</taxon>
        <taxon>Tripterygium</taxon>
    </lineage>
</organism>
<evidence type="ECO:0000256" key="3">
    <source>
        <dbReference type="ARBA" id="ARBA00023054"/>
    </source>
</evidence>
<evidence type="ECO:0000313" key="10">
    <source>
        <dbReference type="Proteomes" id="UP000593562"/>
    </source>
</evidence>
<dbReference type="PANTHER" id="PTHR35129:SF1">
    <property type="entry name" value="GUANINE NUCLEOTIDE-BINDING PROTEIN SUBUNIT GAMMA 1"/>
    <property type="match status" value="1"/>
</dbReference>
<sequence length="103" mass="11480">MESETSSSVDEQLVAGGGGADTRGKHRILAELKRVEQEIKFLEDELGELQGIDNVSTMCEELLRNMETIPDPLVPLTNGPLNPVWDRWFEGPQDLQGCRCLIL</sequence>
<dbReference type="GO" id="GO:0005886">
    <property type="term" value="C:plasma membrane"/>
    <property type="evidence" value="ECO:0007669"/>
    <property type="project" value="UniProtKB-SubCell"/>
</dbReference>
<dbReference type="EMBL" id="JAAARO010000022">
    <property type="protein sequence ID" value="KAF5727041.1"/>
    <property type="molecule type" value="Genomic_DNA"/>
</dbReference>
<dbReference type="InterPro" id="IPR045878">
    <property type="entry name" value="GG1/2"/>
</dbReference>
<dbReference type="PANTHER" id="PTHR35129">
    <property type="entry name" value="GUANINE NUCLEOTIDE-BINDING PROTEIN SUBUNIT GAMMA 1"/>
    <property type="match status" value="1"/>
</dbReference>
<dbReference type="InParanoid" id="A0A7J7BYV2"/>
<feature type="coiled-coil region" evidence="6">
    <location>
        <begin position="25"/>
        <end position="52"/>
    </location>
</feature>
<evidence type="ECO:0000256" key="7">
    <source>
        <dbReference type="SAM" id="MobiDB-lite"/>
    </source>
</evidence>
<evidence type="ECO:0000256" key="1">
    <source>
        <dbReference type="ARBA" id="ARBA00004236"/>
    </source>
</evidence>
<feature type="compositionally biased region" description="Polar residues" evidence="7">
    <location>
        <begin position="1"/>
        <end position="10"/>
    </location>
</feature>
<dbReference type="Pfam" id="PF00631">
    <property type="entry name" value="G-gamma"/>
    <property type="match status" value="1"/>
</dbReference>
<keyword evidence="4" id="KW-0472">Membrane</keyword>
<feature type="region of interest" description="Disordered" evidence="7">
    <location>
        <begin position="1"/>
        <end position="22"/>
    </location>
</feature>
<evidence type="ECO:0000256" key="5">
    <source>
        <dbReference type="ARBA" id="ARBA00023224"/>
    </source>
</evidence>
<evidence type="ECO:0000256" key="2">
    <source>
        <dbReference type="ARBA" id="ARBA00022475"/>
    </source>
</evidence>
<dbReference type="InterPro" id="IPR015898">
    <property type="entry name" value="G-protein_gamma-like_dom"/>
</dbReference>
<comment type="subcellular location">
    <subcellularLocation>
        <location evidence="1">Cell membrane</location>
    </subcellularLocation>
</comment>
<keyword evidence="3 6" id="KW-0175">Coiled coil</keyword>
<keyword evidence="2" id="KW-1003">Cell membrane</keyword>
<gene>
    <name evidence="9" type="ORF">HS088_TW22G00728</name>
</gene>
<feature type="domain" description="G protein gamma" evidence="8">
    <location>
        <begin position="29"/>
        <end position="103"/>
    </location>
</feature>
<dbReference type="SMART" id="SM01224">
    <property type="entry name" value="G_gamma"/>
    <property type="match status" value="1"/>
</dbReference>